<keyword evidence="1" id="KW-0472">Membrane</keyword>
<keyword evidence="3" id="KW-1185">Reference proteome</keyword>
<feature type="transmembrane region" description="Helical" evidence="1">
    <location>
        <begin position="21"/>
        <end position="43"/>
    </location>
</feature>
<protein>
    <submittedName>
        <fullName evidence="2">Uncharacterized protein</fullName>
    </submittedName>
</protein>
<keyword evidence="1" id="KW-1133">Transmembrane helix</keyword>
<feature type="transmembrane region" description="Helical" evidence="1">
    <location>
        <begin position="162"/>
        <end position="179"/>
    </location>
</feature>
<evidence type="ECO:0000313" key="3">
    <source>
        <dbReference type="Proteomes" id="UP001054846"/>
    </source>
</evidence>
<feature type="transmembrane region" description="Helical" evidence="1">
    <location>
        <begin position="49"/>
        <end position="66"/>
    </location>
</feature>
<evidence type="ECO:0000313" key="2">
    <source>
        <dbReference type="EMBL" id="UFP96238.1"/>
    </source>
</evidence>
<name>A0ABY3PR98_9CYAN</name>
<dbReference type="RefSeq" id="WP_230843484.1">
    <property type="nucleotide sequence ID" value="NZ_CP063845.1"/>
</dbReference>
<dbReference type="Proteomes" id="UP001054846">
    <property type="component" value="Chromosome"/>
</dbReference>
<feature type="transmembrane region" description="Helical" evidence="1">
    <location>
        <begin position="123"/>
        <end position="150"/>
    </location>
</feature>
<organism evidence="2 3">
    <name type="scientific">Gloeobacter morelensis MG652769</name>
    <dbReference type="NCBI Taxonomy" id="2781736"/>
    <lineage>
        <taxon>Bacteria</taxon>
        <taxon>Bacillati</taxon>
        <taxon>Cyanobacteriota</taxon>
        <taxon>Cyanophyceae</taxon>
        <taxon>Gloeobacterales</taxon>
        <taxon>Gloeobacteraceae</taxon>
        <taxon>Gloeobacter</taxon>
        <taxon>Gloeobacter morelensis</taxon>
    </lineage>
</organism>
<dbReference type="EMBL" id="CP063845">
    <property type="protein sequence ID" value="UFP96238.1"/>
    <property type="molecule type" value="Genomic_DNA"/>
</dbReference>
<gene>
    <name evidence="2" type="ORF">ISF26_08545</name>
</gene>
<reference evidence="2 3" key="1">
    <citation type="journal article" date="2021" name="Genome Biol. Evol.">
        <title>Complete Genome Sequencing of a Novel Gloeobacter Species from a Waterfall Cave in Mexico.</title>
        <authorList>
            <person name="Saw J.H."/>
            <person name="Cardona T."/>
            <person name="Montejano G."/>
        </authorList>
    </citation>
    <scope>NUCLEOTIDE SEQUENCE [LARGE SCALE GENOMIC DNA]</scope>
    <source>
        <strain evidence="2">MG652769</strain>
    </source>
</reference>
<accession>A0ABY3PR98</accession>
<feature type="transmembrane region" description="Helical" evidence="1">
    <location>
        <begin position="251"/>
        <end position="270"/>
    </location>
</feature>
<feature type="transmembrane region" description="Helical" evidence="1">
    <location>
        <begin position="185"/>
        <end position="207"/>
    </location>
</feature>
<sequence length="277" mass="28522">MKLSDLTAIGRPVDLSYPTNRAIALLAAVTTFGGSVFQLFMGAPWLQSGLWGLTAGIAVFLAWAIARELDPDKDLAAFVAAGLAMVGVALWGLPNLAVLFWLLLVVRVVNRSTGLSVQWSDSLAVLALGSWLAFQGNWAYAALTAVALWLDSQLMPANRGQVAFAAVGAALTLLALVFGEAAPNAGISLAAGAVAMGLAAVFLPVLVGSSRLVSVGDEDGETLVPIRVQAAQALALAAGIEIALWSGVAGLTAVAPFWAAVLGTAAYRWLHAFASGR</sequence>
<feature type="transmembrane region" description="Helical" evidence="1">
    <location>
        <begin position="78"/>
        <end position="103"/>
    </location>
</feature>
<proteinExistence type="predicted"/>
<evidence type="ECO:0000256" key="1">
    <source>
        <dbReference type="SAM" id="Phobius"/>
    </source>
</evidence>
<keyword evidence="1" id="KW-0812">Transmembrane</keyword>